<dbReference type="Proteomes" id="UP000886076">
    <property type="component" value="Unassembled WGS sequence"/>
</dbReference>
<gene>
    <name evidence="2" type="ORF">ENO39_01540</name>
</gene>
<keyword evidence="1" id="KW-1133">Transmembrane helix</keyword>
<comment type="caution">
    <text evidence="2">The sequence shown here is derived from an EMBL/GenBank/DDBJ whole genome shotgun (WGS) entry which is preliminary data.</text>
</comment>
<keyword evidence="1" id="KW-0812">Transmembrane</keyword>
<keyword evidence="1" id="KW-0472">Membrane</keyword>
<dbReference type="AlphaFoldDB" id="A0A7C2ZD99"/>
<accession>A0A7C2ZD99</accession>
<proteinExistence type="predicted"/>
<organism evidence="2">
    <name type="scientific">Fervidicoccus fontis</name>
    <dbReference type="NCBI Taxonomy" id="683846"/>
    <lineage>
        <taxon>Archaea</taxon>
        <taxon>Thermoproteota</taxon>
        <taxon>Thermoprotei</taxon>
        <taxon>Fervidicoccales</taxon>
        <taxon>Fervidicoccaceae</taxon>
        <taxon>Fervidicoccus</taxon>
    </lineage>
</organism>
<evidence type="ECO:0000256" key="1">
    <source>
        <dbReference type="SAM" id="Phobius"/>
    </source>
</evidence>
<feature type="transmembrane region" description="Helical" evidence="1">
    <location>
        <begin position="49"/>
        <end position="72"/>
    </location>
</feature>
<protein>
    <submittedName>
        <fullName evidence="2">Uncharacterized protein</fullName>
    </submittedName>
</protein>
<dbReference type="EMBL" id="DSFH01000026">
    <property type="protein sequence ID" value="HEW63730.1"/>
    <property type="molecule type" value="Genomic_DNA"/>
</dbReference>
<evidence type="ECO:0000313" key="2">
    <source>
        <dbReference type="EMBL" id="HEW63730.1"/>
    </source>
</evidence>
<dbReference type="RefSeq" id="WP_272985019.1">
    <property type="nucleotide sequence ID" value="NZ_DSFH01000026.1"/>
</dbReference>
<reference evidence="2" key="1">
    <citation type="journal article" date="2020" name="mSystems">
        <title>Genome- and Community-Level Interaction Insights into Carbon Utilization and Element Cycling Functions of Hydrothermarchaeota in Hydrothermal Sediment.</title>
        <authorList>
            <person name="Zhou Z."/>
            <person name="Liu Y."/>
            <person name="Xu W."/>
            <person name="Pan J."/>
            <person name="Luo Z.H."/>
            <person name="Li M."/>
        </authorList>
    </citation>
    <scope>NUCLEOTIDE SEQUENCE [LARGE SCALE GENOMIC DNA]</scope>
    <source>
        <strain evidence="2">SpSt-1261</strain>
    </source>
</reference>
<feature type="transmembrane region" description="Helical" evidence="1">
    <location>
        <begin position="7"/>
        <end position="29"/>
    </location>
</feature>
<name>A0A7C2ZD99_9CREN</name>
<sequence length="85" mass="9625">MKIKLSFTMGIILLSIGIILLLFSFILAYNSFTNYTLAIPSNYSDLSSAIINSSYELIILAAKIAFLGIMVLDFRNIYKVWSRCF</sequence>